<accession>X1T5S4</accession>
<evidence type="ECO:0000313" key="2">
    <source>
        <dbReference type="EMBL" id="GAJ00579.1"/>
    </source>
</evidence>
<feature type="region of interest" description="Disordered" evidence="1">
    <location>
        <begin position="1"/>
        <end position="31"/>
    </location>
</feature>
<feature type="non-terminal residue" evidence="2">
    <location>
        <position position="1"/>
    </location>
</feature>
<dbReference type="AlphaFoldDB" id="X1T5S4"/>
<protein>
    <submittedName>
        <fullName evidence="2">Uncharacterized protein</fullName>
    </submittedName>
</protein>
<organism evidence="2">
    <name type="scientific">marine sediment metagenome</name>
    <dbReference type="NCBI Taxonomy" id="412755"/>
    <lineage>
        <taxon>unclassified sequences</taxon>
        <taxon>metagenomes</taxon>
        <taxon>ecological metagenomes</taxon>
    </lineage>
</organism>
<comment type="caution">
    <text evidence="2">The sequence shown here is derived from an EMBL/GenBank/DDBJ whole genome shotgun (WGS) entry which is preliminary data.</text>
</comment>
<dbReference type="EMBL" id="BARW01022556">
    <property type="protein sequence ID" value="GAJ00579.1"/>
    <property type="molecule type" value="Genomic_DNA"/>
</dbReference>
<proteinExistence type="predicted"/>
<feature type="compositionally biased region" description="Polar residues" evidence="1">
    <location>
        <begin position="8"/>
        <end position="17"/>
    </location>
</feature>
<feature type="compositionally biased region" description="Basic and acidic residues" evidence="1">
    <location>
        <begin position="20"/>
        <end position="31"/>
    </location>
</feature>
<sequence length="31" mass="3588">RIQRTKRYSPTTGTNQPRMEGMDGRGDNNSY</sequence>
<gene>
    <name evidence="2" type="ORF">S12H4_37604</name>
</gene>
<reference evidence="2" key="1">
    <citation type="journal article" date="2014" name="Front. Microbiol.">
        <title>High frequency of phylogenetically diverse reductive dehalogenase-homologous genes in deep subseafloor sedimentary metagenomes.</title>
        <authorList>
            <person name="Kawai M."/>
            <person name="Futagami T."/>
            <person name="Toyoda A."/>
            <person name="Takaki Y."/>
            <person name="Nishi S."/>
            <person name="Hori S."/>
            <person name="Arai W."/>
            <person name="Tsubouchi T."/>
            <person name="Morono Y."/>
            <person name="Uchiyama I."/>
            <person name="Ito T."/>
            <person name="Fujiyama A."/>
            <person name="Inagaki F."/>
            <person name="Takami H."/>
        </authorList>
    </citation>
    <scope>NUCLEOTIDE SEQUENCE</scope>
    <source>
        <strain evidence="2">Expedition CK06-06</strain>
    </source>
</reference>
<name>X1T5S4_9ZZZZ</name>
<evidence type="ECO:0000256" key="1">
    <source>
        <dbReference type="SAM" id="MobiDB-lite"/>
    </source>
</evidence>